<dbReference type="InterPro" id="IPR042199">
    <property type="entry name" value="AsparK_Bifunc_asparK/hSer_DH"/>
</dbReference>
<evidence type="ECO:0000313" key="12">
    <source>
        <dbReference type="Proteomes" id="UP000192796"/>
    </source>
</evidence>
<evidence type="ECO:0000256" key="7">
    <source>
        <dbReference type="ARBA" id="ARBA00047872"/>
    </source>
</evidence>
<dbReference type="GO" id="GO:0009089">
    <property type="term" value="P:lysine biosynthetic process via diaminopimelate"/>
    <property type="evidence" value="ECO:0007669"/>
    <property type="project" value="UniProtKB-UniPathway"/>
</dbReference>
<comment type="catalytic activity">
    <reaction evidence="7 8">
        <text>L-aspartate + ATP = 4-phospho-L-aspartate + ADP</text>
        <dbReference type="Rhea" id="RHEA:23776"/>
        <dbReference type="ChEBI" id="CHEBI:29991"/>
        <dbReference type="ChEBI" id="CHEBI:30616"/>
        <dbReference type="ChEBI" id="CHEBI:57535"/>
        <dbReference type="ChEBI" id="CHEBI:456216"/>
        <dbReference type="EC" id="2.7.2.4"/>
    </reaction>
</comment>
<dbReference type="UniPathway" id="UPA00050">
    <property type="reaction ID" value="UER00461"/>
</dbReference>
<dbReference type="PANTHER" id="PTHR21499">
    <property type="entry name" value="ASPARTATE KINASE"/>
    <property type="match status" value="1"/>
</dbReference>
<dbReference type="GO" id="GO:0009090">
    <property type="term" value="P:homoserine biosynthetic process"/>
    <property type="evidence" value="ECO:0007669"/>
    <property type="project" value="TreeGrafter"/>
</dbReference>
<reference evidence="11 12" key="1">
    <citation type="submission" date="2016-03" db="EMBL/GenBank/DDBJ databases">
        <title>Niastella vici sp. nov., isolated from farmland soil.</title>
        <authorList>
            <person name="Chen L."/>
            <person name="Wang D."/>
            <person name="Yang S."/>
            <person name="Wang G."/>
        </authorList>
    </citation>
    <scope>NUCLEOTIDE SEQUENCE [LARGE SCALE GENOMIC DNA]</scope>
    <source>
        <strain evidence="11 12">DJ57</strain>
    </source>
</reference>
<comment type="pathway">
    <text evidence="9">Amino-acid biosynthesis; L-threonine biosynthesis; L-threonine from L-aspartate: step 1/5.</text>
</comment>
<keyword evidence="3 8" id="KW-0808">Transferase</keyword>
<name>A0A1V9FW95_9BACT</name>
<comment type="similarity">
    <text evidence="2 8">Belongs to the aspartokinase family.</text>
</comment>
<dbReference type="InterPro" id="IPR005260">
    <property type="entry name" value="Asp_kin_monofn"/>
</dbReference>
<dbReference type="SUPFAM" id="SSF53633">
    <property type="entry name" value="Carbamate kinase-like"/>
    <property type="match status" value="1"/>
</dbReference>
<proteinExistence type="inferred from homology"/>
<accession>A0A1V9FW95</accession>
<dbReference type="Gene3D" id="1.20.120.1320">
    <property type="entry name" value="Aspartokinase, catalytic domain"/>
    <property type="match status" value="1"/>
</dbReference>
<dbReference type="GO" id="GO:0005524">
    <property type="term" value="F:ATP binding"/>
    <property type="evidence" value="ECO:0007669"/>
    <property type="project" value="UniProtKB-KW"/>
</dbReference>
<feature type="domain" description="Aspartate/glutamate/uridylate kinase" evidence="10">
    <location>
        <begin position="2"/>
        <end position="281"/>
    </location>
</feature>
<dbReference type="EMBL" id="LVYD01000050">
    <property type="protein sequence ID" value="OQP62568.1"/>
    <property type="molecule type" value="Genomic_DNA"/>
</dbReference>
<dbReference type="OrthoDB" id="9799110at2"/>
<keyword evidence="9" id="KW-0028">Amino-acid biosynthesis</keyword>
<dbReference type="Pfam" id="PF00696">
    <property type="entry name" value="AA_kinase"/>
    <property type="match status" value="1"/>
</dbReference>
<dbReference type="RefSeq" id="WP_081149050.1">
    <property type="nucleotide sequence ID" value="NZ_LVYD01000050.1"/>
</dbReference>
<protein>
    <recommendedName>
        <fullName evidence="8">Aspartokinase</fullName>
        <ecNumber evidence="8">2.7.2.4</ecNumber>
    </recommendedName>
</protein>
<dbReference type="InterPro" id="IPR001048">
    <property type="entry name" value="Asp/Glu/Uridylate_kinase"/>
</dbReference>
<dbReference type="GO" id="GO:0009088">
    <property type="term" value="P:threonine biosynthetic process"/>
    <property type="evidence" value="ECO:0007669"/>
    <property type="project" value="UniProtKB-UniPathway"/>
</dbReference>
<evidence type="ECO:0000256" key="8">
    <source>
        <dbReference type="RuleBase" id="RU003448"/>
    </source>
</evidence>
<evidence type="ECO:0000313" key="11">
    <source>
        <dbReference type="EMBL" id="OQP62568.1"/>
    </source>
</evidence>
<dbReference type="UniPathway" id="UPA00034">
    <property type="reaction ID" value="UER00015"/>
</dbReference>
<evidence type="ECO:0000256" key="5">
    <source>
        <dbReference type="ARBA" id="ARBA00022777"/>
    </source>
</evidence>
<dbReference type="UniPathway" id="UPA00051">
    <property type="reaction ID" value="UER00462"/>
</dbReference>
<sequence>MKVFKFGGASVSSIERIQQAGSILKSYQGEPLLIVISAMGKTTNALEKVAEAFYDNKKEEALQLFEVIKQNHLTTAKYLLVKNYNDTLEQLTNFFTEVEWLLHDKPVQGFDYYYDQVVCIGELLSTVIVSAYLNEAGFANHWIDVRDIIRTDDNFRDANIDWQYTGEKVEKVVLPLLKEHRVIITQGFIGSTDENESTTLGREGSDYTAAVFANLLNAEGQYIWKDVEGVMNADPKLFPDAQLLRELNYDEVIEMAYYGAQVIHPKTIKPLQNKGIPLYVKCFLDKDLQGTVIHSKSLKGLPPIIVLKQNQALIQLHSKDFSFVGEKPVADLYQLLADSKIKPNLMQTGAVTIQVCLDNQKEKIEKLALAAASIFEVQVEKGLTLLTIRHYNDAILQKMISGNSVELLQQTPETVQVVMKSV</sequence>
<organism evidence="11 12">
    <name type="scientific">Niastella vici</name>
    <dbReference type="NCBI Taxonomy" id="1703345"/>
    <lineage>
        <taxon>Bacteria</taxon>
        <taxon>Pseudomonadati</taxon>
        <taxon>Bacteroidota</taxon>
        <taxon>Chitinophagia</taxon>
        <taxon>Chitinophagales</taxon>
        <taxon>Chitinophagaceae</taxon>
        <taxon>Niastella</taxon>
    </lineage>
</organism>
<evidence type="ECO:0000256" key="2">
    <source>
        <dbReference type="ARBA" id="ARBA00010122"/>
    </source>
</evidence>
<dbReference type="PANTHER" id="PTHR21499:SF59">
    <property type="entry name" value="ASPARTOKINASE"/>
    <property type="match status" value="1"/>
</dbReference>
<dbReference type="PIRSF" id="PIRSF000726">
    <property type="entry name" value="Asp_kin"/>
    <property type="match status" value="1"/>
</dbReference>
<dbReference type="Gene3D" id="3.40.1160.10">
    <property type="entry name" value="Acetylglutamate kinase-like"/>
    <property type="match status" value="1"/>
</dbReference>
<dbReference type="EC" id="2.7.2.4" evidence="8"/>
<keyword evidence="5 8" id="KW-0418">Kinase</keyword>
<comment type="caution">
    <text evidence="11">The sequence shown here is derived from an EMBL/GenBank/DDBJ whole genome shotgun (WGS) entry which is preliminary data.</text>
</comment>
<evidence type="ECO:0000256" key="9">
    <source>
        <dbReference type="RuleBase" id="RU004249"/>
    </source>
</evidence>
<evidence type="ECO:0000256" key="4">
    <source>
        <dbReference type="ARBA" id="ARBA00022741"/>
    </source>
</evidence>
<evidence type="ECO:0000259" key="10">
    <source>
        <dbReference type="Pfam" id="PF00696"/>
    </source>
</evidence>
<evidence type="ECO:0000256" key="1">
    <source>
        <dbReference type="ARBA" id="ARBA00004766"/>
    </source>
</evidence>
<comment type="pathway">
    <text evidence="1 9">Amino-acid biosynthesis; L-lysine biosynthesis via DAP pathway; (S)-tetrahydrodipicolinate from L-aspartate: step 1/4.</text>
</comment>
<dbReference type="AlphaFoldDB" id="A0A1V9FW95"/>
<dbReference type="InterPro" id="IPR036393">
    <property type="entry name" value="AceGlu_kinase-like_sf"/>
</dbReference>
<dbReference type="NCBIfam" id="TIGR00657">
    <property type="entry name" value="asp_kinases"/>
    <property type="match status" value="1"/>
</dbReference>
<dbReference type="GO" id="GO:0004072">
    <property type="term" value="F:aspartate kinase activity"/>
    <property type="evidence" value="ECO:0007669"/>
    <property type="project" value="UniProtKB-EC"/>
</dbReference>
<keyword evidence="4" id="KW-0547">Nucleotide-binding</keyword>
<dbReference type="GO" id="GO:0005829">
    <property type="term" value="C:cytosol"/>
    <property type="evidence" value="ECO:0007669"/>
    <property type="project" value="TreeGrafter"/>
</dbReference>
<keyword evidence="6" id="KW-0067">ATP-binding</keyword>
<dbReference type="Proteomes" id="UP000192796">
    <property type="component" value="Unassembled WGS sequence"/>
</dbReference>
<evidence type="ECO:0000256" key="3">
    <source>
        <dbReference type="ARBA" id="ARBA00022679"/>
    </source>
</evidence>
<evidence type="ECO:0000256" key="6">
    <source>
        <dbReference type="ARBA" id="ARBA00022840"/>
    </source>
</evidence>
<keyword evidence="12" id="KW-1185">Reference proteome</keyword>
<dbReference type="InterPro" id="IPR001341">
    <property type="entry name" value="Asp_kinase"/>
</dbReference>
<comment type="pathway">
    <text evidence="9">Amino-acid biosynthesis; L-methionine biosynthesis via de novo pathway; L-homoserine from L-aspartate: step 1/3.</text>
</comment>
<dbReference type="CDD" id="cd04243">
    <property type="entry name" value="AAK_AK-HSDH-like"/>
    <property type="match status" value="1"/>
</dbReference>
<dbReference type="STRING" id="1703345.A3860_28160"/>
<gene>
    <name evidence="11" type="ORF">A3860_28160</name>
</gene>